<sequence>MSFWKNLFTSNTKKNEAVGKLAWIGVDMHNHVLPGIDDGSPDIDQSLTLVQGLKELGIHRCISTPHVMHGVHDNTPTTIQDAHAKLKKAITDRGIKFDLQYSAEYMVDDQLETLIQSKNLCPLPNRHILIEMSYLAESRALFQTIKDIQEKGYQPILAHPERYNYYHQNFKVYKEIKDAGCLLQLNLLAVSRYYGEHVKSIALTLIKSGMYDLVGTDMHHEKHLRALKMVATKYDTFDLLKDNPIKNATIFEDSQKLAI</sequence>
<dbReference type="RefSeq" id="WP_105717536.1">
    <property type="nucleotide sequence ID" value="NZ_PVBQ01000010.1"/>
</dbReference>
<evidence type="ECO:0000313" key="5">
    <source>
        <dbReference type="EMBL" id="PRD46872.1"/>
    </source>
</evidence>
<dbReference type="Pfam" id="PF19567">
    <property type="entry name" value="CpsB_CapC"/>
    <property type="match status" value="1"/>
</dbReference>
<keyword evidence="3" id="KW-0378">Hydrolase</keyword>
<dbReference type="Gene3D" id="3.20.20.140">
    <property type="entry name" value="Metal-dependent hydrolases"/>
    <property type="match status" value="1"/>
</dbReference>
<dbReference type="Proteomes" id="UP000239711">
    <property type="component" value="Unassembled WGS sequence"/>
</dbReference>
<dbReference type="InterPro" id="IPR016195">
    <property type="entry name" value="Pol/histidinol_Pase-like"/>
</dbReference>
<keyword evidence="6" id="KW-1185">Reference proteome</keyword>
<dbReference type="SUPFAM" id="SSF89550">
    <property type="entry name" value="PHP domain-like"/>
    <property type="match status" value="1"/>
</dbReference>
<reference evidence="5 6" key="1">
    <citation type="submission" date="2018-02" db="EMBL/GenBank/DDBJ databases">
        <title>The draft genome of Sphingobacterium sp. 5JN-11.</title>
        <authorList>
            <person name="Liu L."/>
            <person name="Li L."/>
            <person name="Liang L."/>
            <person name="Zhang X."/>
            <person name="Wang T."/>
        </authorList>
    </citation>
    <scope>NUCLEOTIDE SEQUENCE [LARGE SCALE GENOMIC DNA]</scope>
    <source>
        <strain evidence="5 6">5JN-11</strain>
    </source>
</reference>
<dbReference type="EC" id="3.1.3.48" evidence="2"/>
<name>A0A2S9J278_9SPHI</name>
<dbReference type="EMBL" id="PVBQ01000010">
    <property type="protein sequence ID" value="PRD46872.1"/>
    <property type="molecule type" value="Genomic_DNA"/>
</dbReference>
<dbReference type="GO" id="GO:0030145">
    <property type="term" value="F:manganese ion binding"/>
    <property type="evidence" value="ECO:0007669"/>
    <property type="project" value="InterPro"/>
</dbReference>
<accession>A0A2S9J278</accession>
<proteinExistence type="inferred from homology"/>
<dbReference type="GO" id="GO:0004725">
    <property type="term" value="F:protein tyrosine phosphatase activity"/>
    <property type="evidence" value="ECO:0007669"/>
    <property type="project" value="UniProtKB-EC"/>
</dbReference>
<dbReference type="InterPro" id="IPR016667">
    <property type="entry name" value="Caps_polysacc_synth_CpsB/CapC"/>
</dbReference>
<dbReference type="AlphaFoldDB" id="A0A2S9J278"/>
<dbReference type="OrthoDB" id="9788539at2"/>
<comment type="similarity">
    <text evidence="1">Belongs to the metallo-dependent hydrolases superfamily. CpsB/CapC family.</text>
</comment>
<protein>
    <recommendedName>
        <fullName evidence="2">protein-tyrosine-phosphatase</fullName>
        <ecNumber evidence="2">3.1.3.48</ecNumber>
    </recommendedName>
</protein>
<evidence type="ECO:0000313" key="6">
    <source>
        <dbReference type="Proteomes" id="UP000239711"/>
    </source>
</evidence>
<dbReference type="PANTHER" id="PTHR39181">
    <property type="entry name" value="TYROSINE-PROTEIN PHOSPHATASE YWQE"/>
    <property type="match status" value="1"/>
</dbReference>
<evidence type="ECO:0000256" key="2">
    <source>
        <dbReference type="ARBA" id="ARBA00013064"/>
    </source>
</evidence>
<comment type="caution">
    <text evidence="5">The sequence shown here is derived from an EMBL/GenBank/DDBJ whole genome shotgun (WGS) entry which is preliminary data.</text>
</comment>
<organism evidence="5 6">
    <name type="scientific">Sphingobacterium haloxyli</name>
    <dbReference type="NCBI Taxonomy" id="2100533"/>
    <lineage>
        <taxon>Bacteria</taxon>
        <taxon>Pseudomonadati</taxon>
        <taxon>Bacteroidota</taxon>
        <taxon>Sphingobacteriia</taxon>
        <taxon>Sphingobacteriales</taxon>
        <taxon>Sphingobacteriaceae</taxon>
        <taxon>Sphingobacterium</taxon>
    </lineage>
</organism>
<evidence type="ECO:0000256" key="4">
    <source>
        <dbReference type="ARBA" id="ARBA00051722"/>
    </source>
</evidence>
<gene>
    <name evidence="5" type="ORF">C5745_13480</name>
</gene>
<evidence type="ECO:0000256" key="3">
    <source>
        <dbReference type="ARBA" id="ARBA00022801"/>
    </source>
</evidence>
<dbReference type="PANTHER" id="PTHR39181:SF1">
    <property type="entry name" value="TYROSINE-PROTEIN PHOSPHATASE YWQE"/>
    <property type="match status" value="1"/>
</dbReference>
<evidence type="ECO:0000256" key="1">
    <source>
        <dbReference type="ARBA" id="ARBA00005750"/>
    </source>
</evidence>
<comment type="catalytic activity">
    <reaction evidence="4">
        <text>O-phospho-L-tyrosyl-[protein] + H2O = L-tyrosyl-[protein] + phosphate</text>
        <dbReference type="Rhea" id="RHEA:10684"/>
        <dbReference type="Rhea" id="RHEA-COMP:10136"/>
        <dbReference type="Rhea" id="RHEA-COMP:20101"/>
        <dbReference type="ChEBI" id="CHEBI:15377"/>
        <dbReference type="ChEBI" id="CHEBI:43474"/>
        <dbReference type="ChEBI" id="CHEBI:46858"/>
        <dbReference type="ChEBI" id="CHEBI:61978"/>
        <dbReference type="EC" id="3.1.3.48"/>
    </reaction>
</comment>